<feature type="compositionally biased region" description="Basic and acidic residues" evidence="2">
    <location>
        <begin position="96"/>
        <end position="119"/>
    </location>
</feature>
<evidence type="ECO:0000313" key="4">
    <source>
        <dbReference type="Proteomes" id="UP000265515"/>
    </source>
</evidence>
<feature type="compositionally biased region" description="Basic and acidic residues" evidence="2">
    <location>
        <begin position="74"/>
        <end position="87"/>
    </location>
</feature>
<dbReference type="EMBL" id="BFEA01000112">
    <property type="protein sequence ID" value="GBG69274.1"/>
    <property type="molecule type" value="Genomic_DNA"/>
</dbReference>
<reference evidence="3 4" key="1">
    <citation type="journal article" date="2018" name="Cell">
        <title>The Chara Genome: Secondary Complexity and Implications for Plant Terrestrialization.</title>
        <authorList>
            <person name="Nishiyama T."/>
            <person name="Sakayama H."/>
            <person name="Vries J.D."/>
            <person name="Buschmann H."/>
            <person name="Saint-Marcoux D."/>
            <person name="Ullrich K.K."/>
            <person name="Haas F.B."/>
            <person name="Vanderstraeten L."/>
            <person name="Becker D."/>
            <person name="Lang D."/>
            <person name="Vosolsobe S."/>
            <person name="Rombauts S."/>
            <person name="Wilhelmsson P.K.I."/>
            <person name="Janitza P."/>
            <person name="Kern R."/>
            <person name="Heyl A."/>
            <person name="Rumpler F."/>
            <person name="Villalobos L.I.A.C."/>
            <person name="Clay J.M."/>
            <person name="Skokan R."/>
            <person name="Toyoda A."/>
            <person name="Suzuki Y."/>
            <person name="Kagoshima H."/>
            <person name="Schijlen E."/>
            <person name="Tajeshwar N."/>
            <person name="Catarino B."/>
            <person name="Hetherington A.J."/>
            <person name="Saltykova A."/>
            <person name="Bonnot C."/>
            <person name="Breuninger H."/>
            <person name="Symeonidi A."/>
            <person name="Radhakrishnan G.V."/>
            <person name="Van Nieuwerburgh F."/>
            <person name="Deforce D."/>
            <person name="Chang C."/>
            <person name="Karol K.G."/>
            <person name="Hedrich R."/>
            <person name="Ulvskov P."/>
            <person name="Glockner G."/>
            <person name="Delwiche C.F."/>
            <person name="Petrasek J."/>
            <person name="Van de Peer Y."/>
            <person name="Friml J."/>
            <person name="Beilby M."/>
            <person name="Dolan L."/>
            <person name="Kohara Y."/>
            <person name="Sugano S."/>
            <person name="Fujiyama A."/>
            <person name="Delaux P.-M."/>
            <person name="Quint M."/>
            <person name="TheiBen G."/>
            <person name="Hagemann M."/>
            <person name="Harholt J."/>
            <person name="Dunand C."/>
            <person name="Zachgo S."/>
            <person name="Langdale J."/>
            <person name="Maumus F."/>
            <person name="Straeten D.V.D."/>
            <person name="Gould S.B."/>
            <person name="Rensing S.A."/>
        </authorList>
    </citation>
    <scope>NUCLEOTIDE SEQUENCE [LARGE SCALE GENOMIC DNA]</scope>
    <source>
        <strain evidence="3 4">S276</strain>
    </source>
</reference>
<evidence type="ECO:0000256" key="1">
    <source>
        <dbReference type="SAM" id="Coils"/>
    </source>
</evidence>
<name>A0A388KGT1_CHABU</name>
<evidence type="ECO:0000256" key="2">
    <source>
        <dbReference type="SAM" id="MobiDB-lite"/>
    </source>
</evidence>
<protein>
    <submittedName>
        <fullName evidence="3">Uncharacterized protein</fullName>
    </submittedName>
</protein>
<keyword evidence="1" id="KW-0175">Coiled coil</keyword>
<feature type="region of interest" description="Disordered" evidence="2">
    <location>
        <begin position="1"/>
        <end position="119"/>
    </location>
</feature>
<feature type="region of interest" description="Disordered" evidence="2">
    <location>
        <begin position="247"/>
        <end position="279"/>
    </location>
</feature>
<dbReference type="Proteomes" id="UP000265515">
    <property type="component" value="Unassembled WGS sequence"/>
</dbReference>
<comment type="caution">
    <text evidence="3">The sequence shown here is derived from an EMBL/GenBank/DDBJ whole genome shotgun (WGS) entry which is preliminary data.</text>
</comment>
<feature type="coiled-coil region" evidence="1">
    <location>
        <begin position="282"/>
        <end position="309"/>
    </location>
</feature>
<organism evidence="3 4">
    <name type="scientific">Chara braunii</name>
    <name type="common">Braun's stonewort</name>
    <dbReference type="NCBI Taxonomy" id="69332"/>
    <lineage>
        <taxon>Eukaryota</taxon>
        <taxon>Viridiplantae</taxon>
        <taxon>Streptophyta</taxon>
        <taxon>Charophyceae</taxon>
        <taxon>Charales</taxon>
        <taxon>Characeae</taxon>
        <taxon>Chara</taxon>
    </lineage>
</organism>
<evidence type="ECO:0000313" key="3">
    <source>
        <dbReference type="EMBL" id="GBG69274.1"/>
    </source>
</evidence>
<feature type="compositionally biased region" description="Low complexity" evidence="2">
    <location>
        <begin position="42"/>
        <end position="61"/>
    </location>
</feature>
<accession>A0A388KGT1</accession>
<proteinExistence type="predicted"/>
<keyword evidence="4" id="KW-1185">Reference proteome</keyword>
<feature type="region of interest" description="Disordered" evidence="2">
    <location>
        <begin position="326"/>
        <end position="368"/>
    </location>
</feature>
<gene>
    <name evidence="3" type="ORF">CBR_g3973</name>
</gene>
<dbReference type="AlphaFoldDB" id="A0A388KGT1"/>
<feature type="compositionally biased region" description="Low complexity" evidence="2">
    <location>
        <begin position="7"/>
        <end position="23"/>
    </location>
</feature>
<dbReference type="Gramene" id="GBG69274">
    <property type="protein sequence ID" value="GBG69274"/>
    <property type="gene ID" value="CBR_g3973"/>
</dbReference>
<sequence length="368" mass="42034">MRDMARNEQNAQNFNNQASSSNSPPIFQAPGALVPYQPPPNDGRSNNNSNVSNNDSGYYSRGAGGYSGGYRRSWNHDSREKGDRFERMWSWMSSKMQERERVKKEQERKARDEEEGRRVRELEEKKLAEQKERDDFKASIGAMVQNEMQQACEQVLGRKVTVGENPLVAAMQEVCRRTVEESRTAKSVGNSWEKLDVIEKLKQDIDELRRQTQRNVQPDQGITTLKTDNQLLIQDLIHLKEEVEHLKRGEKRASDAVTEKSPPEEPARAKSKNLSEPTPAEYVKLAEAYRRIRDDKDVAEREIQALKERTGRIVIPTSNLRTKKSMFRSGRPTNLKHRLNKEAQKGGGEGASGGKPTPIRFVKNNNED</sequence>
<feature type="compositionally biased region" description="Basic and acidic residues" evidence="2">
    <location>
        <begin position="247"/>
        <end position="268"/>
    </location>
</feature>